<feature type="transmembrane region" description="Helical" evidence="12">
    <location>
        <begin position="12"/>
        <end position="36"/>
    </location>
</feature>
<evidence type="ECO:0000256" key="3">
    <source>
        <dbReference type="ARBA" id="ARBA00022519"/>
    </source>
</evidence>
<dbReference type="Gene3D" id="1.10.4030.10">
    <property type="entry name" value="Porin chaperone SurA, peptide-binding domain"/>
    <property type="match status" value="1"/>
</dbReference>
<dbReference type="AlphaFoldDB" id="A0A179CWR7"/>
<proteinExistence type="inferred from homology"/>
<evidence type="ECO:0000256" key="4">
    <source>
        <dbReference type="ARBA" id="ARBA00022692"/>
    </source>
</evidence>
<sequence>MIEKMHDKTNSPLFKIIFALVSLSFVLGGIGGGLMLQDHSAVKVNGEEISQQQFIQAKNREQNLRNAQEGEKFWDKLDDPAYVQAFNNDVFNQLINDELLRQYASDLKLNISAEQVKSQIVHTPAFQQNGKFDNALYLQTLRNNGISAEHYAAIVAQGMLMSQLQEGIITSNFSVPAQQELLAKLLLQKRHIRIATYPIANEIAKQSATDEEIQAFYQKHQNSFKTPEKFTVEYIEFSPQDVASKVEVSDAQIETYYQTNKANYVSSAESQLAHIQVANEQDANAVLQALKNGEDFAKLAQEKSLDKGSAAQGGDLGWAKAGTYPAAFEAAASGLKVGETSQAVKIDNAYHIIKLLNHKGEKNIPLEQVKQQIADTIRQELVQSEYANTAREMAKTAYDNSGSLADIAKLGGVTVQTTEEFTADNVPTALNDEKVLKVLFNSDLRRNGQVSEGIELGNGSEAKTLFLRVSQYQAERTQSLDEAKTAVSEAVKLEKSNIALQTKVENELKALQAGESNSATFAPSLEIIFAQAQIQQPEIADTVFSMPKPTDKPSYRIARDSHGDMLIIALDKIEDGDKAQFDTVASQFAAAEQVLLFNNVVQDLRDRAKIEINQEFIEQQQNSSH</sequence>
<evidence type="ECO:0000256" key="8">
    <source>
        <dbReference type="ARBA" id="ARBA00038408"/>
    </source>
</evidence>
<evidence type="ECO:0000256" key="5">
    <source>
        <dbReference type="ARBA" id="ARBA00022989"/>
    </source>
</evidence>
<reference evidence="14 15" key="1">
    <citation type="submission" date="2014-01" db="EMBL/GenBank/DDBJ databases">
        <authorList>
            <person name="Zuccon D."/>
        </authorList>
    </citation>
    <scope>NUCLEOTIDE SEQUENCE [LARGE SCALE GENOMIC DNA]</scope>
    <source>
        <strain evidence="14 15">Y31</strain>
    </source>
</reference>
<keyword evidence="3" id="KW-0997">Cell inner membrane</keyword>
<dbReference type="InterPro" id="IPR052029">
    <property type="entry name" value="PpiD_chaperone"/>
</dbReference>
<dbReference type="RefSeq" id="WP_064318731.1">
    <property type="nucleotide sequence ID" value="NZ_JACI01000002.1"/>
</dbReference>
<protein>
    <recommendedName>
        <fullName evidence="9">Periplasmic chaperone PpiD</fullName>
    </recommendedName>
    <alternativeName>
        <fullName evidence="10">Periplasmic folding chaperone</fullName>
    </alternativeName>
</protein>
<dbReference type="InterPro" id="IPR000297">
    <property type="entry name" value="PPIase_PpiC"/>
</dbReference>
<evidence type="ECO:0000256" key="6">
    <source>
        <dbReference type="ARBA" id="ARBA00023136"/>
    </source>
</evidence>
<organism evidence="14 15">
    <name type="scientific">Bibersteinia trehalosi Y31</name>
    <dbReference type="NCBI Taxonomy" id="1261658"/>
    <lineage>
        <taxon>Bacteria</taxon>
        <taxon>Pseudomonadati</taxon>
        <taxon>Pseudomonadota</taxon>
        <taxon>Gammaproteobacteria</taxon>
        <taxon>Pasteurellales</taxon>
        <taxon>Pasteurellaceae</taxon>
        <taxon>Bibersteinia</taxon>
    </lineage>
</organism>
<dbReference type="Pfam" id="PF13145">
    <property type="entry name" value="Rotamase_2"/>
    <property type="match status" value="1"/>
</dbReference>
<gene>
    <name evidence="14" type="ORF">F480_08230</name>
</gene>
<comment type="similarity">
    <text evidence="8">Belongs to the PpiD chaperone family.</text>
</comment>
<dbReference type="SUPFAM" id="SSF109998">
    <property type="entry name" value="Triger factor/SurA peptide-binding domain-like"/>
    <property type="match status" value="1"/>
</dbReference>
<dbReference type="PANTHER" id="PTHR47529">
    <property type="entry name" value="PEPTIDYL-PROLYL CIS-TRANS ISOMERASE D"/>
    <property type="match status" value="1"/>
</dbReference>
<keyword evidence="5 12" id="KW-1133">Transmembrane helix</keyword>
<name>A0A179CWR7_BIBTR</name>
<evidence type="ECO:0000313" key="15">
    <source>
        <dbReference type="Proteomes" id="UP000078358"/>
    </source>
</evidence>
<dbReference type="Proteomes" id="UP000078358">
    <property type="component" value="Unassembled WGS sequence"/>
</dbReference>
<evidence type="ECO:0000256" key="7">
    <source>
        <dbReference type="ARBA" id="ARBA00023186"/>
    </source>
</evidence>
<keyword evidence="11 14" id="KW-0413">Isomerase</keyword>
<evidence type="ECO:0000256" key="2">
    <source>
        <dbReference type="ARBA" id="ARBA00022475"/>
    </source>
</evidence>
<feature type="domain" description="PpiC" evidence="13">
    <location>
        <begin position="267"/>
        <end position="357"/>
    </location>
</feature>
<dbReference type="GO" id="GO:0003755">
    <property type="term" value="F:peptidyl-prolyl cis-trans isomerase activity"/>
    <property type="evidence" value="ECO:0007669"/>
    <property type="project" value="UniProtKB-KW"/>
</dbReference>
<evidence type="ECO:0000256" key="12">
    <source>
        <dbReference type="SAM" id="Phobius"/>
    </source>
</evidence>
<keyword evidence="2" id="KW-1003">Cell membrane</keyword>
<evidence type="ECO:0000256" key="10">
    <source>
        <dbReference type="ARBA" id="ARBA00042775"/>
    </source>
</evidence>
<accession>A0A179CWR7</accession>
<keyword evidence="11" id="KW-0697">Rotamase</keyword>
<evidence type="ECO:0000256" key="9">
    <source>
        <dbReference type="ARBA" id="ARBA00040743"/>
    </source>
</evidence>
<dbReference type="PROSITE" id="PS01096">
    <property type="entry name" value="PPIC_PPIASE_1"/>
    <property type="match status" value="1"/>
</dbReference>
<keyword evidence="6 12" id="KW-0472">Membrane</keyword>
<dbReference type="PANTHER" id="PTHR47529:SF1">
    <property type="entry name" value="PERIPLASMIC CHAPERONE PPID"/>
    <property type="match status" value="1"/>
</dbReference>
<evidence type="ECO:0000313" key="14">
    <source>
        <dbReference type="EMBL" id="OAQ14349.1"/>
    </source>
</evidence>
<dbReference type="InterPro" id="IPR027304">
    <property type="entry name" value="Trigger_fact/SurA_dom_sf"/>
</dbReference>
<dbReference type="Pfam" id="PF00639">
    <property type="entry name" value="Rotamase"/>
    <property type="match status" value="1"/>
</dbReference>
<dbReference type="InterPro" id="IPR023058">
    <property type="entry name" value="PPIase_PpiC_CS"/>
</dbReference>
<dbReference type="SUPFAM" id="SSF54534">
    <property type="entry name" value="FKBP-like"/>
    <property type="match status" value="1"/>
</dbReference>
<comment type="subcellular location">
    <subcellularLocation>
        <location evidence="1">Cell inner membrane</location>
        <topology evidence="1">Single-pass type II membrane protein</topology>
        <orientation evidence="1">Periplasmic side</orientation>
    </subcellularLocation>
</comment>
<comment type="caution">
    <text evidence="14">The sequence shown here is derived from an EMBL/GenBank/DDBJ whole genome shotgun (WGS) entry which is preliminary data.</text>
</comment>
<dbReference type="EMBL" id="JACI01000002">
    <property type="protein sequence ID" value="OAQ14349.1"/>
    <property type="molecule type" value="Genomic_DNA"/>
</dbReference>
<keyword evidence="7" id="KW-0143">Chaperone</keyword>
<dbReference type="GO" id="GO:0005886">
    <property type="term" value="C:plasma membrane"/>
    <property type="evidence" value="ECO:0007669"/>
    <property type="project" value="UniProtKB-SubCell"/>
</dbReference>
<keyword evidence="4 12" id="KW-0812">Transmembrane</keyword>
<evidence type="ECO:0000256" key="11">
    <source>
        <dbReference type="PROSITE-ProRule" id="PRU00278"/>
    </source>
</evidence>
<dbReference type="PATRIC" id="fig|1261658.3.peg.1645"/>
<evidence type="ECO:0000259" key="13">
    <source>
        <dbReference type="PROSITE" id="PS50198"/>
    </source>
</evidence>
<dbReference type="Gene3D" id="3.10.50.40">
    <property type="match status" value="1"/>
</dbReference>
<dbReference type="Pfam" id="PF13624">
    <property type="entry name" value="SurA_N_3"/>
    <property type="match status" value="1"/>
</dbReference>
<dbReference type="InterPro" id="IPR046357">
    <property type="entry name" value="PPIase_dom_sf"/>
</dbReference>
<evidence type="ECO:0000256" key="1">
    <source>
        <dbReference type="ARBA" id="ARBA00004382"/>
    </source>
</evidence>
<dbReference type="PROSITE" id="PS50198">
    <property type="entry name" value="PPIC_PPIASE_2"/>
    <property type="match status" value="1"/>
</dbReference>